<name>A0A0A6V9G0_9BACI</name>
<proteinExistence type="predicted"/>
<dbReference type="EMBL" id="JRUN01000085">
    <property type="protein sequence ID" value="KHD84198.1"/>
    <property type="molecule type" value="Genomic_DNA"/>
</dbReference>
<dbReference type="PROSITE" id="PS52050">
    <property type="entry name" value="WYL"/>
    <property type="match status" value="1"/>
</dbReference>
<protein>
    <recommendedName>
        <fullName evidence="1">WYL domain-containing protein</fullName>
    </recommendedName>
</protein>
<dbReference type="OrthoDB" id="2112405at2"/>
<feature type="domain" description="WYL" evidence="1">
    <location>
        <begin position="5"/>
        <end position="62"/>
    </location>
</feature>
<dbReference type="Pfam" id="PF13280">
    <property type="entry name" value="WYL"/>
    <property type="match status" value="1"/>
</dbReference>
<dbReference type="AlphaFoldDB" id="A0A0A6V9G0"/>
<comment type="caution">
    <text evidence="2">The sequence shown here is derived from an EMBL/GenBank/DDBJ whole genome shotgun (WGS) entry which is preliminary data.</text>
</comment>
<dbReference type="STRING" id="363870.NG54_17040"/>
<gene>
    <name evidence="2" type="ORF">NG54_17040</name>
</gene>
<organism evidence="2 3">
    <name type="scientific">Heyndrickxia ginsengihumi</name>
    <dbReference type="NCBI Taxonomy" id="363870"/>
    <lineage>
        <taxon>Bacteria</taxon>
        <taxon>Bacillati</taxon>
        <taxon>Bacillota</taxon>
        <taxon>Bacilli</taxon>
        <taxon>Bacillales</taxon>
        <taxon>Bacillaceae</taxon>
        <taxon>Heyndrickxia</taxon>
    </lineage>
</organism>
<evidence type="ECO:0000313" key="2">
    <source>
        <dbReference type="EMBL" id="KHD84198.1"/>
    </source>
</evidence>
<evidence type="ECO:0000259" key="1">
    <source>
        <dbReference type="Pfam" id="PF13280"/>
    </source>
</evidence>
<dbReference type="InterPro" id="IPR026881">
    <property type="entry name" value="WYL_dom"/>
</dbReference>
<evidence type="ECO:0000313" key="3">
    <source>
        <dbReference type="Proteomes" id="UP000030588"/>
    </source>
</evidence>
<dbReference type="RefSeq" id="WP_025727024.1">
    <property type="nucleotide sequence ID" value="NZ_JBCNRP010000014.1"/>
</dbReference>
<dbReference type="Proteomes" id="UP000030588">
    <property type="component" value="Unassembled WGS sequence"/>
</dbReference>
<accession>A0A0A6V9G0</accession>
<reference evidence="2 3" key="1">
    <citation type="submission" date="2014-10" db="EMBL/GenBank/DDBJ databases">
        <title>Draft genome of phytase producing Bacillus ginsengihumi strain M2.11.</title>
        <authorList>
            <person name="Toymentseva A."/>
            <person name="Boulygina E.A."/>
            <person name="Kazakov S.V."/>
            <person name="Kayumov I."/>
            <person name="Suleimanova A.D."/>
            <person name="Mardanova A.M."/>
            <person name="Maria S.N."/>
            <person name="Sergey M.Y."/>
            <person name="Sharipova M.R."/>
        </authorList>
    </citation>
    <scope>NUCLEOTIDE SEQUENCE [LARGE SCALE GENOMIC DNA]</scope>
    <source>
        <strain evidence="2 3">M2.11</strain>
    </source>
</reference>
<sequence>MKGLLMRAVESGERLEMIYMSAKGDISQRVIKMLNVNSDSLKAYCYTRKQFRTFKLDNILSIVPFRQHRRGA</sequence>